<protein>
    <submittedName>
        <fullName evidence="1">Uncharacterized protein</fullName>
    </submittedName>
</protein>
<dbReference type="KEGG" id="vg:918125"/>
<evidence type="ECO:0000313" key="2">
    <source>
        <dbReference type="Proteomes" id="UP000000862"/>
    </source>
</evidence>
<reference evidence="1 2" key="5">
    <citation type="journal article" date="1997" name="Virology">
        <title>Analysis of 74 kb of DNA located at the right end of the 330-kb chlorella virus PBCV-1 genome.</title>
        <authorList>
            <person name="Li Y."/>
            <person name="Lu Z."/>
            <person name="Sun L."/>
            <person name="Ropp S."/>
            <person name="Kutish G.F."/>
            <person name="Rock D.L."/>
            <person name="Van Etten J.L."/>
        </authorList>
    </citation>
    <scope>NUCLEOTIDE SEQUENCE [LARGE SCALE GENOMIC DNA]</scope>
</reference>
<proteinExistence type="predicted"/>
<reference evidence="1 2" key="8">
    <citation type="journal article" date="2010" name="J. Virol.">
        <title>Microarray analysis of Paramecium bursaria chlorella virus 1 transcription.</title>
        <authorList>
            <person name="Yanai-Balser G.M."/>
            <person name="Duncan G.A."/>
            <person name="Eudy J.D."/>
            <person name="Wang D."/>
            <person name="Li X."/>
            <person name="Agarkova I.V."/>
            <person name="Dunigan D.D."/>
            <person name="Van Etten J.L."/>
        </authorList>
    </citation>
    <scope>NUCLEOTIDE SEQUENCE [LARGE SCALE GENOMIC DNA]</scope>
</reference>
<organismHost>
    <name type="scientific">Chlorella</name>
    <dbReference type="NCBI Taxonomy" id="3071"/>
</organismHost>
<reference evidence="1 2" key="6">
    <citation type="journal article" date="1999" name="Virology">
        <title>Chlorella virus PBCV-1 encodes a functional homospermidine synthase.</title>
        <authorList>
            <person name="Kaiser A."/>
            <person name="Vollmert M."/>
            <person name="Tholl D."/>
            <person name="Graves M.V."/>
            <person name="Gurnon J.R."/>
            <person name="Xing W."/>
            <person name="Lisec A.D."/>
            <person name="Nickerson K.W."/>
            <person name="Van Etten J.L."/>
        </authorList>
    </citation>
    <scope>NUCLEOTIDE SEQUENCE [LARGE SCALE GENOMIC DNA]</scope>
</reference>
<gene>
    <name evidence="1" type="primary">a597L</name>
</gene>
<name>O41079_PBCV1</name>
<dbReference type="EMBL" id="JF411744">
    <property type="protein sequence ID" value="AAC97019.1"/>
    <property type="molecule type" value="Genomic_DNA"/>
</dbReference>
<reference evidence="1 2" key="2">
    <citation type="journal article" date="1995" name="Virology">
        <title>Analysis of 43 kb of the Chlorella virus PBCV-1 330-kb genome: map positions 45 to 88.</title>
        <authorList>
            <person name="Li Y."/>
            <person name="Lu Z."/>
            <person name="Burbank D.E."/>
            <person name="Kutish G.F."/>
            <person name="Rock D.L."/>
            <person name="Van Etten J.L."/>
        </authorList>
    </citation>
    <scope>NUCLEOTIDE SEQUENCE [LARGE SCALE GENOMIC DNA]</scope>
</reference>
<dbReference type="RefSeq" id="NP_048953.1">
    <property type="nucleotide sequence ID" value="NC_000852.5"/>
</dbReference>
<reference evidence="1 2" key="7">
    <citation type="journal article" date="2000" name="Virology">
        <title>Characterization of a beta-1,3-glucanase encoded by chlorella virus PBCV-1.</title>
        <authorList>
            <person name="Sun L."/>
            <person name="Gurnon J.R."/>
            <person name="Adams B.J."/>
            <person name="Graves M.V."/>
            <person name="Van Etten J.L."/>
        </authorList>
    </citation>
    <scope>NUCLEOTIDE SEQUENCE [LARGE SCALE GENOMIC DNA]</scope>
</reference>
<evidence type="ECO:0000313" key="1">
    <source>
        <dbReference type="EMBL" id="AAC97019.1"/>
    </source>
</evidence>
<dbReference type="Proteomes" id="UP000000862">
    <property type="component" value="Segment"/>
</dbReference>
<reference evidence="1 2" key="4">
    <citation type="journal article" date="1996" name="Virology">
        <title>Analysis of 76 kb of the chlorella virus PBCV-1 330-kb genome: map positions 182 to 258.</title>
        <authorList>
            <person name="Kutish G.F."/>
            <person name="Li Y."/>
            <person name="Lu Z."/>
            <person name="Furuta M."/>
            <person name="Rock D.L."/>
            <person name="Van Etten J.L."/>
        </authorList>
    </citation>
    <scope>NUCLEOTIDE SEQUENCE [LARGE SCALE GENOMIC DNA]</scope>
</reference>
<keyword evidence="2" id="KW-1185">Reference proteome</keyword>
<accession>O41079</accession>
<reference evidence="1 2" key="3">
    <citation type="journal article" date="1996" name="Virology">
        <title>Analysis of 94 kb of the chlorella virus PBCV-1 330-kb genome: map positions 88 to 182.</title>
        <authorList>
            <person name="Lu Z."/>
            <person name="Li Y."/>
            <person name="Que Q."/>
            <person name="Kutish G.F."/>
            <person name="Rock D.L."/>
            <person name="Van Etten J.L."/>
        </authorList>
    </citation>
    <scope>NUCLEOTIDE SEQUENCE [LARGE SCALE GENOMIC DNA]</scope>
</reference>
<dbReference type="GeneID" id="918125"/>
<dbReference type="PIR" id="T18099">
    <property type="entry name" value="T18099"/>
</dbReference>
<reference evidence="1 2" key="1">
    <citation type="journal article" date="1995" name="Virology">
        <title>Analysis of 45 kb of DNA located at the left end of the chlorella virus PBCV-1 genome.</title>
        <authorList>
            <person name="Lu Z."/>
            <person name="Li Y."/>
            <person name="Zhang Y."/>
            <person name="Kutish G.F."/>
            <person name="Rock D.L."/>
            <person name="Van Etten J.L."/>
        </authorList>
    </citation>
    <scope>NUCLEOTIDE SEQUENCE [LARGE SCALE GENOMIC DNA]</scope>
</reference>
<sequence length="98" mass="10825">MLPLTLLMLSFTTWQCILVDVNHRYSTSIPHSSNISFEKLKLSSHDESLHGLLVITLRIPDCIINLEHSLHGNSVVMIEQPSNLTPFLAAVAIAFASA</sequence>
<organism evidence="1 2">
    <name type="scientific">Paramecium bursaria Chlorella virus 1</name>
    <name type="common">PBCV-1</name>
    <dbReference type="NCBI Taxonomy" id="10506"/>
    <lineage>
        <taxon>Viruses</taxon>
        <taxon>Varidnaviria</taxon>
        <taxon>Bamfordvirae</taxon>
        <taxon>Nucleocytoviricota</taxon>
        <taxon>Megaviricetes</taxon>
        <taxon>Algavirales</taxon>
        <taxon>Phycodnaviridae</taxon>
        <taxon>Chlorovirus</taxon>
        <taxon>Chlorovirus vanettense</taxon>
    </lineage>
</organism>